<dbReference type="EMBL" id="CP069362">
    <property type="protein sequence ID" value="WGS65959.1"/>
    <property type="molecule type" value="Genomic_DNA"/>
</dbReference>
<dbReference type="NCBIfam" id="TIGR01203">
    <property type="entry name" value="HGPRTase"/>
    <property type="match status" value="1"/>
</dbReference>
<evidence type="ECO:0000256" key="2">
    <source>
        <dbReference type="ARBA" id="ARBA00004496"/>
    </source>
</evidence>
<keyword evidence="8 15" id="KW-0808">Transferase</keyword>
<name>A0ABY8PTK4_9BACT</name>
<evidence type="ECO:0000256" key="6">
    <source>
        <dbReference type="ARBA" id="ARBA00022490"/>
    </source>
</evidence>
<evidence type="ECO:0000259" key="16">
    <source>
        <dbReference type="Pfam" id="PF00156"/>
    </source>
</evidence>
<protein>
    <recommendedName>
        <fullName evidence="5 15">Hypoxanthine phosphoribosyltransferase</fullName>
        <ecNumber evidence="5 15">2.4.2.8</ecNumber>
    </recommendedName>
</protein>
<comment type="catalytic activity">
    <reaction evidence="14">
        <text>IMP + diphosphate = hypoxanthine + 5-phospho-alpha-D-ribose 1-diphosphate</text>
        <dbReference type="Rhea" id="RHEA:17973"/>
        <dbReference type="ChEBI" id="CHEBI:17368"/>
        <dbReference type="ChEBI" id="CHEBI:33019"/>
        <dbReference type="ChEBI" id="CHEBI:58017"/>
        <dbReference type="ChEBI" id="CHEBI:58053"/>
        <dbReference type="EC" id="2.4.2.8"/>
    </reaction>
    <physiologicalReaction direction="right-to-left" evidence="14">
        <dbReference type="Rhea" id="RHEA:17975"/>
    </physiologicalReaction>
</comment>
<comment type="subcellular location">
    <subcellularLocation>
        <location evidence="2 15">Cytoplasm</location>
    </subcellularLocation>
</comment>
<keyword evidence="9 15" id="KW-0479">Metal-binding</keyword>
<keyword evidence="10 15" id="KW-0660">Purine salvage</keyword>
<evidence type="ECO:0000256" key="7">
    <source>
        <dbReference type="ARBA" id="ARBA00022676"/>
    </source>
</evidence>
<dbReference type="EC" id="2.4.2.8" evidence="5 15"/>
<dbReference type="GO" id="GO:0016757">
    <property type="term" value="F:glycosyltransferase activity"/>
    <property type="evidence" value="ECO:0007669"/>
    <property type="project" value="UniProtKB-KW"/>
</dbReference>
<keyword evidence="7 15" id="KW-0328">Glycosyltransferase</keyword>
<comment type="pathway">
    <text evidence="3 15">Purine metabolism; IMP biosynthesis via salvage pathway; IMP from hypoxanthine: step 1/1.</text>
</comment>
<keyword evidence="12 15" id="KW-0460">Magnesium</keyword>
<gene>
    <name evidence="17" type="primary">hpt</name>
    <name evidence="17" type="ORF">JRV97_05265</name>
</gene>
<keyword evidence="6 15" id="KW-0963">Cytoplasm</keyword>
<reference evidence="17 18" key="1">
    <citation type="submission" date="2021-02" db="EMBL/GenBank/DDBJ databases">
        <title>Characterization of Marinitoga sp. nov. str. BP5-C20A.</title>
        <authorList>
            <person name="Erauso G."/>
            <person name="Postec A."/>
        </authorList>
    </citation>
    <scope>NUCLEOTIDE SEQUENCE [LARGE SCALE GENOMIC DNA]</scope>
    <source>
        <strain evidence="17 18">BP5-C20A</strain>
    </source>
</reference>
<evidence type="ECO:0000256" key="1">
    <source>
        <dbReference type="ARBA" id="ARBA00001946"/>
    </source>
</evidence>
<comment type="similarity">
    <text evidence="4 15">Belongs to the purine/pyrimidine phosphoribosyltransferase family.</text>
</comment>
<evidence type="ECO:0000256" key="5">
    <source>
        <dbReference type="ARBA" id="ARBA00011895"/>
    </source>
</evidence>
<dbReference type="InterPro" id="IPR050408">
    <property type="entry name" value="HGPRT"/>
</dbReference>
<organism evidence="17 18">
    <name type="scientific">Marinitoga aeolica</name>
    <dbReference type="NCBI Taxonomy" id="2809031"/>
    <lineage>
        <taxon>Bacteria</taxon>
        <taxon>Thermotogati</taxon>
        <taxon>Thermotogota</taxon>
        <taxon>Thermotogae</taxon>
        <taxon>Petrotogales</taxon>
        <taxon>Petrotogaceae</taxon>
        <taxon>Marinitoga</taxon>
    </lineage>
</organism>
<dbReference type="PANTHER" id="PTHR43340:SF1">
    <property type="entry name" value="HYPOXANTHINE PHOSPHORIBOSYLTRANSFERASE"/>
    <property type="match status" value="1"/>
</dbReference>
<dbReference type="Gene3D" id="3.40.50.2020">
    <property type="match status" value="1"/>
</dbReference>
<evidence type="ECO:0000313" key="18">
    <source>
        <dbReference type="Proteomes" id="UP001232493"/>
    </source>
</evidence>
<evidence type="ECO:0000256" key="3">
    <source>
        <dbReference type="ARBA" id="ARBA00004669"/>
    </source>
</evidence>
<dbReference type="Proteomes" id="UP001232493">
    <property type="component" value="Chromosome"/>
</dbReference>
<dbReference type="RefSeq" id="WP_281000893.1">
    <property type="nucleotide sequence ID" value="NZ_CP069362.1"/>
</dbReference>
<evidence type="ECO:0000313" key="17">
    <source>
        <dbReference type="EMBL" id="WGS65959.1"/>
    </source>
</evidence>
<evidence type="ECO:0000256" key="10">
    <source>
        <dbReference type="ARBA" id="ARBA00022726"/>
    </source>
</evidence>
<evidence type="ECO:0000256" key="13">
    <source>
        <dbReference type="ARBA" id="ARBA00048811"/>
    </source>
</evidence>
<evidence type="ECO:0000256" key="8">
    <source>
        <dbReference type="ARBA" id="ARBA00022679"/>
    </source>
</evidence>
<evidence type="ECO:0000256" key="12">
    <source>
        <dbReference type="ARBA" id="ARBA00022842"/>
    </source>
</evidence>
<comment type="cofactor">
    <cofactor evidence="1 15">
        <name>Mg(2+)</name>
        <dbReference type="ChEBI" id="CHEBI:18420"/>
    </cofactor>
</comment>
<keyword evidence="18" id="KW-1185">Reference proteome</keyword>
<accession>A0ABY8PTK4</accession>
<proteinExistence type="inferred from homology"/>
<evidence type="ECO:0000256" key="9">
    <source>
        <dbReference type="ARBA" id="ARBA00022723"/>
    </source>
</evidence>
<evidence type="ECO:0000256" key="15">
    <source>
        <dbReference type="RuleBase" id="RU364099"/>
    </source>
</evidence>
<dbReference type="CDD" id="cd06223">
    <property type="entry name" value="PRTases_typeI"/>
    <property type="match status" value="1"/>
</dbReference>
<comment type="catalytic activity">
    <reaction evidence="13">
        <text>GMP + diphosphate = guanine + 5-phospho-alpha-D-ribose 1-diphosphate</text>
        <dbReference type="Rhea" id="RHEA:25424"/>
        <dbReference type="ChEBI" id="CHEBI:16235"/>
        <dbReference type="ChEBI" id="CHEBI:33019"/>
        <dbReference type="ChEBI" id="CHEBI:58017"/>
        <dbReference type="ChEBI" id="CHEBI:58115"/>
        <dbReference type="EC" id="2.4.2.8"/>
    </reaction>
    <physiologicalReaction direction="right-to-left" evidence="13">
        <dbReference type="Rhea" id="RHEA:25426"/>
    </physiologicalReaction>
</comment>
<dbReference type="PANTHER" id="PTHR43340">
    <property type="entry name" value="HYPOXANTHINE-GUANINE PHOSPHORIBOSYLTRANSFERASE"/>
    <property type="match status" value="1"/>
</dbReference>
<dbReference type="InterPro" id="IPR000836">
    <property type="entry name" value="PRTase_dom"/>
</dbReference>
<dbReference type="Pfam" id="PF00156">
    <property type="entry name" value="Pribosyltran"/>
    <property type="match status" value="1"/>
</dbReference>
<evidence type="ECO:0000256" key="4">
    <source>
        <dbReference type="ARBA" id="ARBA00008391"/>
    </source>
</evidence>
<sequence>MEIDPKKLKVLLTEEEILEKAKEIGKQITEYYKNIDDEIIAVCALKGSVHFFSDLVKHIDHDMKYYFVRVSSYHGGTSSTGKITVNSWTNEPLEGKHILIVEDIVDTGNTIRFLINEIKKQNPASIKLTSLLIKNAHDHGIDVDFPGFEIDNYFVIGYGLDYDEKYRNLPFIGYVE</sequence>
<dbReference type="SUPFAM" id="SSF53271">
    <property type="entry name" value="PRTase-like"/>
    <property type="match status" value="1"/>
</dbReference>
<evidence type="ECO:0000256" key="14">
    <source>
        <dbReference type="ARBA" id="ARBA00049402"/>
    </source>
</evidence>
<keyword evidence="11 15" id="KW-0547">Nucleotide-binding</keyword>
<dbReference type="InterPro" id="IPR029057">
    <property type="entry name" value="PRTase-like"/>
</dbReference>
<evidence type="ECO:0000256" key="11">
    <source>
        <dbReference type="ARBA" id="ARBA00022741"/>
    </source>
</evidence>
<dbReference type="InterPro" id="IPR005904">
    <property type="entry name" value="Hxn_phspho_trans"/>
</dbReference>
<feature type="domain" description="Phosphoribosyltransferase" evidence="16">
    <location>
        <begin position="18"/>
        <end position="162"/>
    </location>
</feature>